<name>A0A2M9D705_9MICO</name>
<dbReference type="InterPro" id="IPR036116">
    <property type="entry name" value="FN3_sf"/>
</dbReference>
<keyword evidence="2" id="KW-0624">Polysaccharide degradation</keyword>
<dbReference type="AlphaFoldDB" id="A0A2M9D705"/>
<dbReference type="EMBL" id="PGFH01000001">
    <property type="protein sequence ID" value="PJJ81486.1"/>
    <property type="molecule type" value="Genomic_DNA"/>
</dbReference>
<keyword evidence="3" id="KW-1133">Transmembrane helix</keyword>
<dbReference type="GO" id="GO:0016798">
    <property type="term" value="F:hydrolase activity, acting on glycosyl bonds"/>
    <property type="evidence" value="ECO:0007669"/>
    <property type="project" value="UniProtKB-KW"/>
</dbReference>
<feature type="transmembrane region" description="Helical" evidence="3">
    <location>
        <begin position="21"/>
        <end position="43"/>
    </location>
</feature>
<keyword evidence="1" id="KW-0378">Hydrolase</keyword>
<evidence type="ECO:0000313" key="4">
    <source>
        <dbReference type="EMBL" id="PJJ81486.1"/>
    </source>
</evidence>
<keyword evidence="5" id="KW-1185">Reference proteome</keyword>
<gene>
    <name evidence="4" type="ORF">CLV85_0663</name>
</gene>
<dbReference type="InterPro" id="IPR013783">
    <property type="entry name" value="Ig-like_fold"/>
</dbReference>
<dbReference type="Proteomes" id="UP000231742">
    <property type="component" value="Unassembled WGS sequence"/>
</dbReference>
<keyword evidence="3" id="KW-0812">Transmembrane</keyword>
<proteinExistence type="predicted"/>
<reference evidence="4 5" key="1">
    <citation type="submission" date="2017-11" db="EMBL/GenBank/DDBJ databases">
        <title>Genomic Encyclopedia of Archaeal and Bacterial Type Strains, Phase II (KMG-II): From Individual Species to Whole Genera.</title>
        <authorList>
            <person name="Goeker M."/>
        </authorList>
    </citation>
    <scope>NUCLEOTIDE SEQUENCE [LARGE SCALE GENOMIC DNA]</scope>
    <source>
        <strain evidence="4 5">DSM 16400</strain>
    </source>
</reference>
<evidence type="ECO:0008006" key="6">
    <source>
        <dbReference type="Google" id="ProtNLM"/>
    </source>
</evidence>
<dbReference type="GO" id="GO:0000272">
    <property type="term" value="P:polysaccharide catabolic process"/>
    <property type="evidence" value="ECO:0007669"/>
    <property type="project" value="UniProtKB-KW"/>
</dbReference>
<sequence length="317" mass="31639">MSRIAERTTAQGYRGMKRSTRVSIIAGVAVFLTLVSGVSFAAWTASSTKTATAATGAVALTTATTSGASTISALGPHTYTATNQTVTKPITVRNTGTVDASVSSVTISRTGTLAGNQVAVKFWVGTSSACAATTPVVSSTLAGGTVSLSTLNITLASTGSAILCASTTFTGSMTAQAGRTTDVTFALNSSAGTNWNATDAVAAAGRSFTQSIFISTAPNAPTNMQCTNGSNSSSVTIAWSTPSGFVAPNGGYNIYYNGSLIGNIADTTVGLTGSGVSGTVTIRAVALDGTESADSPGIPLEPRSYTWWGQGSGLACG</sequence>
<keyword evidence="3" id="KW-0472">Membrane</keyword>
<evidence type="ECO:0000313" key="5">
    <source>
        <dbReference type="Proteomes" id="UP000231742"/>
    </source>
</evidence>
<dbReference type="Gene3D" id="2.60.40.10">
    <property type="entry name" value="Immunoglobulins"/>
    <property type="match status" value="1"/>
</dbReference>
<evidence type="ECO:0000256" key="1">
    <source>
        <dbReference type="ARBA" id="ARBA00023295"/>
    </source>
</evidence>
<dbReference type="CDD" id="cd00063">
    <property type="entry name" value="FN3"/>
    <property type="match status" value="1"/>
</dbReference>
<keyword evidence="1" id="KW-0326">Glycosidase</keyword>
<evidence type="ECO:0000256" key="2">
    <source>
        <dbReference type="ARBA" id="ARBA00023326"/>
    </source>
</evidence>
<accession>A0A2M9D705</accession>
<dbReference type="InterPro" id="IPR003961">
    <property type="entry name" value="FN3_dom"/>
</dbReference>
<keyword evidence="2" id="KW-0119">Carbohydrate metabolism</keyword>
<organism evidence="4 5">
    <name type="scientific">Salinibacterium amurskyense</name>
    <dbReference type="NCBI Taxonomy" id="205941"/>
    <lineage>
        <taxon>Bacteria</taxon>
        <taxon>Bacillati</taxon>
        <taxon>Actinomycetota</taxon>
        <taxon>Actinomycetes</taxon>
        <taxon>Micrococcales</taxon>
        <taxon>Microbacteriaceae</taxon>
        <taxon>Salinibacterium</taxon>
    </lineage>
</organism>
<dbReference type="SUPFAM" id="SSF49265">
    <property type="entry name" value="Fibronectin type III"/>
    <property type="match status" value="1"/>
</dbReference>
<dbReference type="RefSeq" id="WP_205030314.1">
    <property type="nucleotide sequence ID" value="NZ_BMZU01000001.1"/>
</dbReference>
<comment type="caution">
    <text evidence="4">The sequence shown here is derived from an EMBL/GenBank/DDBJ whole genome shotgun (WGS) entry which is preliminary data.</text>
</comment>
<protein>
    <recommendedName>
        <fullName evidence="6">Fibronectin type-III domain-containing protein</fullName>
    </recommendedName>
</protein>
<evidence type="ECO:0000256" key="3">
    <source>
        <dbReference type="SAM" id="Phobius"/>
    </source>
</evidence>